<evidence type="ECO:0000256" key="1">
    <source>
        <dbReference type="SAM" id="SignalP"/>
    </source>
</evidence>
<sequence>MFFESYSLCLISVLLQATEVNLNNMLCPAVSDPFYGPWYRVWATGHQTLLTLIHGKLLTLLSQHSGTACRYLLDTLRLRNKKVD</sequence>
<dbReference type="STRING" id="61819.ENSACIP00000019564"/>
<proteinExistence type="predicted"/>
<name>A0A3Q0S408_AMPCI</name>
<organism evidence="2 3">
    <name type="scientific">Amphilophus citrinellus</name>
    <name type="common">Midas cichlid</name>
    <name type="synonym">Cichlasoma citrinellum</name>
    <dbReference type="NCBI Taxonomy" id="61819"/>
    <lineage>
        <taxon>Eukaryota</taxon>
        <taxon>Metazoa</taxon>
        <taxon>Chordata</taxon>
        <taxon>Craniata</taxon>
        <taxon>Vertebrata</taxon>
        <taxon>Euteleostomi</taxon>
        <taxon>Actinopterygii</taxon>
        <taxon>Neopterygii</taxon>
        <taxon>Teleostei</taxon>
        <taxon>Neoteleostei</taxon>
        <taxon>Acanthomorphata</taxon>
        <taxon>Ovalentaria</taxon>
        <taxon>Cichlomorphae</taxon>
        <taxon>Cichliformes</taxon>
        <taxon>Cichlidae</taxon>
        <taxon>New World cichlids</taxon>
        <taxon>Cichlasomatinae</taxon>
        <taxon>Heroini</taxon>
        <taxon>Amphilophus</taxon>
    </lineage>
</organism>
<keyword evidence="3" id="KW-1185">Reference proteome</keyword>
<protein>
    <recommendedName>
        <fullName evidence="4">Secreted protein</fullName>
    </recommendedName>
</protein>
<dbReference type="GeneTree" id="ENSGT00390000007430"/>
<feature type="chain" id="PRO_5018658049" description="Secreted protein" evidence="1">
    <location>
        <begin position="18"/>
        <end position="84"/>
    </location>
</feature>
<reference evidence="2" key="2">
    <citation type="submission" date="2025-09" db="UniProtKB">
        <authorList>
            <consortium name="Ensembl"/>
        </authorList>
    </citation>
    <scope>IDENTIFICATION</scope>
</reference>
<keyword evidence="1" id="KW-0732">Signal</keyword>
<dbReference type="Proteomes" id="UP000261340">
    <property type="component" value="Unplaced"/>
</dbReference>
<evidence type="ECO:0000313" key="3">
    <source>
        <dbReference type="Proteomes" id="UP000261340"/>
    </source>
</evidence>
<evidence type="ECO:0008006" key="4">
    <source>
        <dbReference type="Google" id="ProtNLM"/>
    </source>
</evidence>
<dbReference type="PANTHER" id="PTHR20948:SF2">
    <property type="entry name" value="TRANSMEMBRANE PROTEIN 164"/>
    <property type="match status" value="1"/>
</dbReference>
<evidence type="ECO:0000313" key="2">
    <source>
        <dbReference type="Ensembl" id="ENSACIP00000019564.1"/>
    </source>
</evidence>
<dbReference type="AlphaFoldDB" id="A0A3Q0S408"/>
<feature type="signal peptide" evidence="1">
    <location>
        <begin position="1"/>
        <end position="17"/>
    </location>
</feature>
<dbReference type="InterPro" id="IPR026508">
    <property type="entry name" value="TMEM164"/>
</dbReference>
<dbReference type="PANTHER" id="PTHR20948">
    <property type="entry name" value="TRANSMEMBRANE PROTEIN 164"/>
    <property type="match status" value="1"/>
</dbReference>
<reference evidence="2" key="1">
    <citation type="submission" date="2025-08" db="UniProtKB">
        <authorList>
            <consortium name="Ensembl"/>
        </authorList>
    </citation>
    <scope>IDENTIFICATION</scope>
</reference>
<accession>A0A3Q0S408</accession>
<dbReference type="Ensembl" id="ENSACIT00000020086.1">
    <property type="protein sequence ID" value="ENSACIP00000019564.1"/>
    <property type="gene ID" value="ENSACIG00000015232.1"/>
</dbReference>
<dbReference type="Pfam" id="PF14808">
    <property type="entry name" value="TMEM164"/>
    <property type="match status" value="1"/>
</dbReference>